<dbReference type="PANTHER" id="PTHR33116">
    <property type="entry name" value="REVERSE TRANSCRIPTASE ZINC-BINDING DOMAIN-CONTAINING PROTEIN-RELATED-RELATED"/>
    <property type="match status" value="1"/>
</dbReference>
<comment type="caution">
    <text evidence="2">The sequence shown here is derived from an EMBL/GenBank/DDBJ whole genome shotgun (WGS) entry which is preliminary data.</text>
</comment>
<dbReference type="InterPro" id="IPR026960">
    <property type="entry name" value="RVT-Znf"/>
</dbReference>
<dbReference type="EMBL" id="BQNB010018403">
    <property type="protein sequence ID" value="GJT74011.1"/>
    <property type="molecule type" value="Genomic_DNA"/>
</dbReference>
<evidence type="ECO:0000259" key="1">
    <source>
        <dbReference type="PROSITE" id="PS50878"/>
    </source>
</evidence>
<keyword evidence="2" id="KW-0808">Transferase</keyword>
<name>A0ABQ5GEB0_9ASTR</name>
<dbReference type="InterPro" id="IPR000477">
    <property type="entry name" value="RT_dom"/>
</dbReference>
<evidence type="ECO:0000313" key="3">
    <source>
        <dbReference type="Proteomes" id="UP001151760"/>
    </source>
</evidence>
<dbReference type="Proteomes" id="UP001151760">
    <property type="component" value="Unassembled WGS sequence"/>
</dbReference>
<gene>
    <name evidence="2" type="ORF">Tco_1033297</name>
</gene>
<protein>
    <submittedName>
        <fullName evidence="2">RNA-directed DNA polymerase, eukaryota</fullName>
    </submittedName>
</protein>
<accession>A0ABQ5GEB0</accession>
<evidence type="ECO:0000313" key="2">
    <source>
        <dbReference type="EMBL" id="GJT74011.1"/>
    </source>
</evidence>
<feature type="domain" description="Reverse transcriptase" evidence="1">
    <location>
        <begin position="163"/>
        <end position="440"/>
    </location>
</feature>
<dbReference type="Pfam" id="PF13966">
    <property type="entry name" value="zf-RVT"/>
    <property type="match status" value="2"/>
</dbReference>
<keyword evidence="3" id="KW-1185">Reference proteome</keyword>
<dbReference type="Pfam" id="PF00078">
    <property type="entry name" value="RVT_1"/>
    <property type="match status" value="1"/>
</dbReference>
<dbReference type="PROSITE" id="PS50878">
    <property type="entry name" value="RT_POL"/>
    <property type="match status" value="1"/>
</dbReference>
<reference evidence="2" key="2">
    <citation type="submission" date="2022-01" db="EMBL/GenBank/DDBJ databases">
        <authorList>
            <person name="Yamashiro T."/>
            <person name="Shiraishi A."/>
            <person name="Satake H."/>
            <person name="Nakayama K."/>
        </authorList>
    </citation>
    <scope>NUCLEOTIDE SEQUENCE</scope>
</reference>
<organism evidence="2 3">
    <name type="scientific">Tanacetum coccineum</name>
    <dbReference type="NCBI Taxonomy" id="301880"/>
    <lineage>
        <taxon>Eukaryota</taxon>
        <taxon>Viridiplantae</taxon>
        <taxon>Streptophyta</taxon>
        <taxon>Embryophyta</taxon>
        <taxon>Tracheophyta</taxon>
        <taxon>Spermatophyta</taxon>
        <taxon>Magnoliopsida</taxon>
        <taxon>eudicotyledons</taxon>
        <taxon>Gunneridae</taxon>
        <taxon>Pentapetalae</taxon>
        <taxon>asterids</taxon>
        <taxon>campanulids</taxon>
        <taxon>Asterales</taxon>
        <taxon>Asteraceae</taxon>
        <taxon>Asteroideae</taxon>
        <taxon>Anthemideae</taxon>
        <taxon>Anthemidinae</taxon>
        <taxon>Tanacetum</taxon>
    </lineage>
</organism>
<dbReference type="CDD" id="cd01650">
    <property type="entry name" value="RT_nLTR_like"/>
    <property type="match status" value="1"/>
</dbReference>
<sequence length="1224" mass="138865">MTKGETSTQTHEQEIRIIFDSKQASKRNFIVSIQARVVNVKNRQARIDKKETGGKQETAIDEKAENTVKECTNWKDKKKDKEQEALLISEDTAFVITGENIGPKPNPGSKVGGNMSRIKSWDEIVDEMVARLSKWKMKTLSIGGRLTLLKAVVGPDFCTAVEWFFDHAAFPIGCNSSFIVLIPKSLEPKFVGDFRPISLIGCVYKVITKILQSRLSLVISDLISDVQTAFLPNRQILDGSFIINELLSRCHHKKQRAMIFKVDFAKAYDSIRWDYLEDVLCSFGFGSKWRSWIRGCLTSSMASILVNRSPTSEFQFHRGLKQGDPLAPYLFILVMESLHLSFSRIIDAGIFTGIKIDPTTMISHLFYADDAVFIGEWSQENLNGIMQMLRCFSLLSGFSINIKKSHILGVGIPSSLVNEAASRLGCSVMKVPFKYLGITVGGNTSLVKSWDDTIYKLKLRLSKWNLKTLSIGGRFTLLKLVLGSTLIYNMSLYKVPKTVLNTVESIRRNFFNGIQENEKKIAWIKWTKVLAPKKHGGLGVSSFYALNRALLFKWMWRFLSRDNSLWFRTILAIHGPYGQGLAAAHPSNWSTIIKEVDVLKAQGIDLISHCKIRIGNGRSTSFWKDLWIGDCRLCDKFPRLYALDVNKECSVTSKMSDSFTSSFRRVIRGGIESTQLSDIMSILGSVILSSNEDRYFWDLNGDGDFRVKDVRNLIDETFLPKDVSPTRWVKSIPIKVNIFAWKVSLDRLPTRFNLVSRGVPVPSLSCPSCNIVQEDLGHTLFSCDLAISVSRLVCRWWNLTWTPLDSYVSWLNWFKSLRLSSSSKGVLEGVFYTGLSINLSKSKLLGVAVSEDRVVQAANRIGCGVLKDPFTYLGSKVGGNMSRIKSWDEIVDKMVARLSKWKMKTLSIGGRLTLLKAVLGTMPIYHMSIFKVPMKVLQRMESIRGRFFSGVDLNSKKSILVKWSNILCSKKKGGLGVSSLYALNRALMCKWVWRFKTHKTLLWTRVIKAIHGEDGMNGSGFKISYKSIWRSILQEMETLKTKDMVLKQRYPRLYALEENKKVDVASKLWYWALDGSGGFSVTSVRKAIDDNRIPEVSTQTRWIKAVPIKVNIHTWKVRLDCLPTRLNISRIGIDIPSILCPICGSVTESSSHLFFDCHVAKDNFRKICRWWEVDFMEVHTFDEWNSWIANLRMPIKHKRLLEWCRILSIGVGIDVKCRLAGLIG</sequence>
<proteinExistence type="predicted"/>
<dbReference type="PANTHER" id="PTHR33116:SF79">
    <property type="entry name" value="REVERSE TRANSCRIPTASE DOMAIN, ZINC FINGER, CCHC-TYPE-RELATED"/>
    <property type="match status" value="1"/>
</dbReference>
<keyword evidence="2" id="KW-0548">Nucleotidyltransferase</keyword>
<dbReference type="GO" id="GO:0003964">
    <property type="term" value="F:RNA-directed DNA polymerase activity"/>
    <property type="evidence" value="ECO:0007669"/>
    <property type="project" value="UniProtKB-KW"/>
</dbReference>
<reference evidence="2" key="1">
    <citation type="journal article" date="2022" name="Int. J. Mol. Sci.">
        <title>Draft Genome of Tanacetum Coccineum: Genomic Comparison of Closely Related Tanacetum-Family Plants.</title>
        <authorList>
            <person name="Yamashiro T."/>
            <person name="Shiraishi A."/>
            <person name="Nakayama K."/>
            <person name="Satake H."/>
        </authorList>
    </citation>
    <scope>NUCLEOTIDE SEQUENCE</scope>
</reference>
<keyword evidence="2" id="KW-0695">RNA-directed DNA polymerase</keyword>